<evidence type="ECO:0000256" key="5">
    <source>
        <dbReference type="ARBA" id="ARBA00022840"/>
    </source>
</evidence>
<evidence type="ECO:0000256" key="1">
    <source>
        <dbReference type="ARBA" id="ARBA00004123"/>
    </source>
</evidence>
<evidence type="ECO:0000256" key="3">
    <source>
        <dbReference type="ARBA" id="ARBA00022741"/>
    </source>
</evidence>
<protein>
    <submittedName>
        <fullName evidence="13">DNA repair protein RAD51 homolog 4 isoform X1</fullName>
    </submittedName>
</protein>
<gene>
    <name evidence="13" type="primary">LOC111017119</name>
</gene>
<evidence type="ECO:0000256" key="10">
    <source>
        <dbReference type="ARBA" id="ARBA00056000"/>
    </source>
</evidence>
<dbReference type="PANTHER" id="PTHR46457:SF1">
    <property type="entry name" value="DNA REPAIR PROTEIN RAD51 HOMOLOG 4"/>
    <property type="match status" value="1"/>
</dbReference>
<evidence type="ECO:0000313" key="12">
    <source>
        <dbReference type="Proteomes" id="UP000504603"/>
    </source>
</evidence>
<dbReference type="GO" id="GO:0000723">
    <property type="term" value="P:telomere maintenance"/>
    <property type="evidence" value="ECO:0007669"/>
    <property type="project" value="TreeGrafter"/>
</dbReference>
<dbReference type="PROSITE" id="PS50162">
    <property type="entry name" value="RECA_2"/>
    <property type="match status" value="1"/>
</dbReference>
<dbReference type="SMART" id="SM00382">
    <property type="entry name" value="AAA"/>
    <property type="match status" value="1"/>
</dbReference>
<dbReference type="FunFam" id="3.40.50.300:FF:001665">
    <property type="entry name" value="DNA repair protein RAD51 4"/>
    <property type="match status" value="1"/>
</dbReference>
<evidence type="ECO:0000256" key="7">
    <source>
        <dbReference type="ARBA" id="ARBA00023172"/>
    </source>
</evidence>
<keyword evidence="8" id="KW-0234">DNA repair</keyword>
<sequence>MAPLKSLERVYPIIDSNFQNFCSSHGIFTGIFFSSRLIPIQFSPIVTEGVAPFLSPVEDFLVHDLYVLAAFAEQQPASEKLKQGITEVLSIIDAKRQPWMNGLELLEDAGENKHILSTGCEGVDALLGGGLREGQLTEIVGPSSSGKTQVCLRAASNVAMKYNANVFYLDTGNSFSPHRISDFVHWKSASALDGTEHSILQQVMSSISCHSVFDIFAMFDVLHELEFSLRSQMCKGDRRVQLLIVDSISSLITPILAGSSSQGHALMISAGYLLKKIAHEHNIAVLVTNHTVGGDRGSSKPALGESWKSVPHVRLQLSRDPGSNFCNASILKHSFMASGITARFVIYESQEGIPRTMN</sequence>
<evidence type="ECO:0000256" key="9">
    <source>
        <dbReference type="ARBA" id="ARBA00023242"/>
    </source>
</evidence>
<dbReference type="GeneID" id="111017119"/>
<dbReference type="Pfam" id="PF08423">
    <property type="entry name" value="Rad51"/>
    <property type="match status" value="1"/>
</dbReference>
<evidence type="ECO:0000256" key="2">
    <source>
        <dbReference type="ARBA" id="ARBA00007095"/>
    </source>
</evidence>
<dbReference type="GO" id="GO:0005657">
    <property type="term" value="C:replication fork"/>
    <property type="evidence" value="ECO:0007669"/>
    <property type="project" value="TreeGrafter"/>
</dbReference>
<dbReference type="InterPro" id="IPR047323">
    <property type="entry name" value="Rad51D_C"/>
</dbReference>
<dbReference type="GO" id="GO:0000400">
    <property type="term" value="F:four-way junction DNA binding"/>
    <property type="evidence" value="ECO:0007669"/>
    <property type="project" value="TreeGrafter"/>
</dbReference>
<dbReference type="GO" id="GO:0000724">
    <property type="term" value="P:double-strand break repair via homologous recombination"/>
    <property type="evidence" value="ECO:0007669"/>
    <property type="project" value="TreeGrafter"/>
</dbReference>
<dbReference type="SUPFAM" id="SSF52540">
    <property type="entry name" value="P-loop containing nucleoside triphosphate hydrolases"/>
    <property type="match status" value="1"/>
</dbReference>
<dbReference type="GO" id="GO:0007131">
    <property type="term" value="P:reciprocal meiotic recombination"/>
    <property type="evidence" value="ECO:0007669"/>
    <property type="project" value="TreeGrafter"/>
</dbReference>
<dbReference type="GO" id="GO:0005815">
    <property type="term" value="C:microtubule organizing center"/>
    <property type="evidence" value="ECO:0007669"/>
    <property type="project" value="TreeGrafter"/>
</dbReference>
<dbReference type="InterPro" id="IPR051988">
    <property type="entry name" value="HRR_RAD51_Paralog"/>
</dbReference>
<evidence type="ECO:0000313" key="13">
    <source>
        <dbReference type="RefSeq" id="XP_022148498.1"/>
    </source>
</evidence>
<proteinExistence type="inferred from homology"/>
<reference evidence="13" key="1">
    <citation type="submission" date="2025-08" db="UniProtKB">
        <authorList>
            <consortium name="RefSeq"/>
        </authorList>
    </citation>
    <scope>IDENTIFICATION</scope>
    <source>
        <strain evidence="13">OHB3-1</strain>
    </source>
</reference>
<dbReference type="InterPro" id="IPR027417">
    <property type="entry name" value="P-loop_NTPase"/>
</dbReference>
<keyword evidence="12" id="KW-1185">Reference proteome</keyword>
<comment type="similarity">
    <text evidence="2">Belongs to the RecA family. RAD51 subfamily.</text>
</comment>
<dbReference type="GO" id="GO:0003697">
    <property type="term" value="F:single-stranded DNA binding"/>
    <property type="evidence" value="ECO:0007669"/>
    <property type="project" value="TreeGrafter"/>
</dbReference>
<organism evidence="12 13">
    <name type="scientific">Momordica charantia</name>
    <name type="common">Bitter gourd</name>
    <name type="synonym">Balsam pear</name>
    <dbReference type="NCBI Taxonomy" id="3673"/>
    <lineage>
        <taxon>Eukaryota</taxon>
        <taxon>Viridiplantae</taxon>
        <taxon>Streptophyta</taxon>
        <taxon>Embryophyta</taxon>
        <taxon>Tracheophyta</taxon>
        <taxon>Spermatophyta</taxon>
        <taxon>Magnoliopsida</taxon>
        <taxon>eudicotyledons</taxon>
        <taxon>Gunneridae</taxon>
        <taxon>Pentapetalae</taxon>
        <taxon>rosids</taxon>
        <taxon>fabids</taxon>
        <taxon>Cucurbitales</taxon>
        <taxon>Cucurbitaceae</taxon>
        <taxon>Momordiceae</taxon>
        <taxon>Momordica</taxon>
    </lineage>
</organism>
<dbReference type="GO" id="GO:0140664">
    <property type="term" value="F:ATP-dependent DNA damage sensor activity"/>
    <property type="evidence" value="ECO:0007669"/>
    <property type="project" value="InterPro"/>
</dbReference>
<feature type="domain" description="RecA family profile 1" evidence="11">
    <location>
        <begin position="112"/>
        <end position="291"/>
    </location>
</feature>
<dbReference type="Proteomes" id="UP000504603">
    <property type="component" value="Unplaced"/>
</dbReference>
<dbReference type="Gene3D" id="3.40.50.300">
    <property type="entry name" value="P-loop containing nucleotide triphosphate hydrolases"/>
    <property type="match status" value="1"/>
</dbReference>
<comment type="function">
    <text evidence="10">Involved in the homologous recombination repair (HRR) pathway of double-stranded DNA breaks arising during DNA replication or induced by DNA-damaging agents.</text>
</comment>
<keyword evidence="9" id="KW-0539">Nucleus</keyword>
<dbReference type="InterPro" id="IPR020588">
    <property type="entry name" value="RecA_ATP-bd"/>
</dbReference>
<keyword evidence="6" id="KW-0238">DNA-binding</keyword>
<evidence type="ECO:0000256" key="8">
    <source>
        <dbReference type="ARBA" id="ARBA00023204"/>
    </source>
</evidence>
<dbReference type="RefSeq" id="XP_022148498.1">
    <property type="nucleotide sequence ID" value="XM_022292806.1"/>
</dbReference>
<name>A0A6J1D494_MOMCH</name>
<evidence type="ECO:0000259" key="11">
    <source>
        <dbReference type="PROSITE" id="PS50162"/>
    </source>
</evidence>
<dbReference type="PANTHER" id="PTHR46457">
    <property type="entry name" value="DNA REPAIR PROTEIN RAD51 HOMOLOG 4"/>
    <property type="match status" value="1"/>
</dbReference>
<keyword evidence="5" id="KW-0067">ATP-binding</keyword>
<dbReference type="KEGG" id="mcha:111017119"/>
<dbReference type="InterPro" id="IPR003593">
    <property type="entry name" value="AAA+_ATPase"/>
</dbReference>
<dbReference type="GO" id="GO:0042148">
    <property type="term" value="P:DNA strand invasion"/>
    <property type="evidence" value="ECO:0007669"/>
    <property type="project" value="TreeGrafter"/>
</dbReference>
<dbReference type="GO" id="GO:0005524">
    <property type="term" value="F:ATP binding"/>
    <property type="evidence" value="ECO:0007669"/>
    <property type="project" value="UniProtKB-KW"/>
</dbReference>
<accession>A0A6J1D494</accession>
<keyword evidence="7" id="KW-0233">DNA recombination</keyword>
<evidence type="ECO:0000256" key="4">
    <source>
        <dbReference type="ARBA" id="ARBA00022763"/>
    </source>
</evidence>
<dbReference type="CDD" id="cd19489">
    <property type="entry name" value="Rad51D"/>
    <property type="match status" value="1"/>
</dbReference>
<dbReference type="OrthoDB" id="336321at2759"/>
<comment type="subcellular location">
    <subcellularLocation>
        <location evidence="1">Nucleus</location>
    </subcellularLocation>
</comment>
<evidence type="ECO:0000256" key="6">
    <source>
        <dbReference type="ARBA" id="ARBA00023125"/>
    </source>
</evidence>
<dbReference type="AlphaFoldDB" id="A0A6J1D494"/>
<keyword evidence="3" id="KW-0547">Nucleotide-binding</keyword>
<keyword evidence="4" id="KW-0227">DNA damage</keyword>
<dbReference type="InterPro" id="IPR013632">
    <property type="entry name" value="Rad51_C"/>
</dbReference>
<dbReference type="GO" id="GO:0033063">
    <property type="term" value="C:Rad51B-Rad51C-Rad51D-XRCC2 complex"/>
    <property type="evidence" value="ECO:0007669"/>
    <property type="project" value="TreeGrafter"/>
</dbReference>